<evidence type="ECO:0000313" key="2">
    <source>
        <dbReference type="Proteomes" id="UP000298327"/>
    </source>
</evidence>
<protein>
    <submittedName>
        <fullName evidence="1">Uncharacterized protein</fullName>
    </submittedName>
</protein>
<evidence type="ECO:0000313" key="1">
    <source>
        <dbReference type="EMBL" id="TFY55508.1"/>
    </source>
</evidence>
<dbReference type="OrthoDB" id="10446516at2759"/>
<dbReference type="EMBL" id="SEOQ01000909">
    <property type="protein sequence ID" value="TFY55508.1"/>
    <property type="molecule type" value="Genomic_DNA"/>
</dbReference>
<gene>
    <name evidence="1" type="ORF">EVG20_g9288</name>
</gene>
<keyword evidence="2" id="KW-1185">Reference proteome</keyword>
<dbReference type="AlphaFoldDB" id="A0A4Y9Y0S1"/>
<proteinExistence type="predicted"/>
<accession>A0A4Y9Y0S1</accession>
<reference evidence="1 2" key="1">
    <citation type="submission" date="2019-02" db="EMBL/GenBank/DDBJ databases">
        <title>Genome sequencing of the rare red list fungi Dentipellis fragilis.</title>
        <authorList>
            <person name="Buettner E."/>
            <person name="Kellner H."/>
        </authorList>
    </citation>
    <scope>NUCLEOTIDE SEQUENCE [LARGE SCALE GENOMIC DNA]</scope>
    <source>
        <strain evidence="1 2">DSM 105465</strain>
    </source>
</reference>
<comment type="caution">
    <text evidence="1">The sequence shown here is derived from an EMBL/GenBank/DDBJ whole genome shotgun (WGS) entry which is preliminary data.</text>
</comment>
<dbReference type="Proteomes" id="UP000298327">
    <property type="component" value="Unassembled WGS sequence"/>
</dbReference>
<name>A0A4Y9Y0S1_9AGAM</name>
<organism evidence="1 2">
    <name type="scientific">Dentipellis fragilis</name>
    <dbReference type="NCBI Taxonomy" id="205917"/>
    <lineage>
        <taxon>Eukaryota</taxon>
        <taxon>Fungi</taxon>
        <taxon>Dikarya</taxon>
        <taxon>Basidiomycota</taxon>
        <taxon>Agaricomycotina</taxon>
        <taxon>Agaricomycetes</taxon>
        <taxon>Russulales</taxon>
        <taxon>Hericiaceae</taxon>
        <taxon>Dentipellis</taxon>
    </lineage>
</organism>
<sequence>MFFRPSFELSMYGKTQAASLARVIISICVCSSLAHIKPKSFYPGPLRHRKSTETMQYPGMSRSRVRAIIEDELFIGYHCEDIFSRSFAARRSTYIISARSEPLPSEMLQPQNTHIDDDSTLSREAVVAAAYLIHSRQMSTTEAMDLIHRGTLRSRSDLSYTYISLLHPLADNWASPGHALFQQLVLFAQIYSPRRRLEYEYTLASFEDRTYGYW</sequence>